<organism evidence="1">
    <name type="scientific">Zea mays</name>
    <name type="common">Maize</name>
    <dbReference type="NCBI Taxonomy" id="4577"/>
    <lineage>
        <taxon>Eukaryota</taxon>
        <taxon>Viridiplantae</taxon>
        <taxon>Streptophyta</taxon>
        <taxon>Embryophyta</taxon>
        <taxon>Tracheophyta</taxon>
        <taxon>Spermatophyta</taxon>
        <taxon>Magnoliopsida</taxon>
        <taxon>Liliopsida</taxon>
        <taxon>Poales</taxon>
        <taxon>Poaceae</taxon>
        <taxon>PACMAD clade</taxon>
        <taxon>Panicoideae</taxon>
        <taxon>Andropogonodae</taxon>
        <taxon>Andropogoneae</taxon>
        <taxon>Tripsacinae</taxon>
        <taxon>Zea</taxon>
    </lineage>
</organism>
<evidence type="ECO:0000313" key="1">
    <source>
        <dbReference type="EMBL" id="ONM25559.1"/>
    </source>
</evidence>
<protein>
    <submittedName>
        <fullName evidence="1">Uncharacterized protein</fullName>
    </submittedName>
</protein>
<dbReference type="InParanoid" id="A0A1D6F299"/>
<proteinExistence type="predicted"/>
<dbReference type="AlphaFoldDB" id="A0A1D6F299"/>
<gene>
    <name evidence="1" type="ORF">ZEAMMB73_Zm00001d007010</name>
</gene>
<dbReference type="IntAct" id="A0A1D6F299">
    <property type="interactions" value="29"/>
</dbReference>
<reference evidence="1" key="1">
    <citation type="submission" date="2015-12" db="EMBL/GenBank/DDBJ databases">
        <title>Update maize B73 reference genome by single molecule sequencing technologies.</title>
        <authorList>
            <consortium name="Maize Genome Sequencing Project"/>
            <person name="Ware D."/>
        </authorList>
    </citation>
    <scope>NUCLEOTIDE SEQUENCE [LARGE SCALE GENOMIC DNA]</scope>
    <source>
        <tissue evidence="1">Seedling</tissue>
    </source>
</reference>
<accession>A0A1D6F299</accession>
<sequence>MQIYLVCREYGRVRSGSGPHLVRQCFFLCSWTNLEFLRSSSVKLAVIFVMMNPVMAKPVRKGQLRFHSRRKKTGHGSNVFISSASGLLEISYLRSSASAFASGEKWMGGEWNMSVRAGAASVRARLGGGRGMGR</sequence>
<name>A0A1D6F299_MAIZE</name>
<dbReference type="EMBL" id="CM007648">
    <property type="protein sequence ID" value="ONM25559.1"/>
    <property type="molecule type" value="Genomic_DNA"/>
</dbReference>